<name>A0ABR4HAM9_9EURO</name>
<sequence>MEEVLPSLPSLELLRVEETYGSVLYEAAKHAEFQRILKATETTLSFVRSTCYVGAPLEDCQLPRGGSCPMLWGESYQLYTNGEEQLPQQPMKQLDYNYIESSDGEEIEYSISMRAQTAEFEDHRGQPSYMVFLGPINGPLPPLFSYAIYFTHNGHGARDC</sequence>
<protein>
    <submittedName>
        <fullName evidence="1">Uncharacterized protein</fullName>
    </submittedName>
</protein>
<comment type="caution">
    <text evidence="1">The sequence shown here is derived from an EMBL/GenBank/DDBJ whole genome shotgun (WGS) entry which is preliminary data.</text>
</comment>
<gene>
    <name evidence="1" type="ORF">BJX63DRAFT_432608</name>
</gene>
<dbReference type="EMBL" id="JBFXLT010000047">
    <property type="protein sequence ID" value="KAL2812527.1"/>
    <property type="molecule type" value="Genomic_DNA"/>
</dbReference>
<proteinExistence type="predicted"/>
<dbReference type="Proteomes" id="UP001610334">
    <property type="component" value="Unassembled WGS sequence"/>
</dbReference>
<keyword evidence="2" id="KW-1185">Reference proteome</keyword>
<evidence type="ECO:0000313" key="1">
    <source>
        <dbReference type="EMBL" id="KAL2812527.1"/>
    </source>
</evidence>
<accession>A0ABR4HAM9</accession>
<evidence type="ECO:0000313" key="2">
    <source>
        <dbReference type="Proteomes" id="UP001610334"/>
    </source>
</evidence>
<reference evidence="1 2" key="1">
    <citation type="submission" date="2024-07" db="EMBL/GenBank/DDBJ databases">
        <title>Section-level genome sequencing and comparative genomics of Aspergillus sections Usti and Cavernicolus.</title>
        <authorList>
            <consortium name="Lawrence Berkeley National Laboratory"/>
            <person name="Nybo J.L."/>
            <person name="Vesth T.C."/>
            <person name="Theobald S."/>
            <person name="Frisvad J.C."/>
            <person name="Larsen T.O."/>
            <person name="Kjaerboelling I."/>
            <person name="Rothschild-Mancinelli K."/>
            <person name="Lyhne E.K."/>
            <person name="Kogle M.E."/>
            <person name="Barry K."/>
            <person name="Clum A."/>
            <person name="Na H."/>
            <person name="Ledsgaard L."/>
            <person name="Lin J."/>
            <person name="Lipzen A."/>
            <person name="Kuo A."/>
            <person name="Riley R."/>
            <person name="Mondo S."/>
            <person name="Labutti K."/>
            <person name="Haridas S."/>
            <person name="Pangalinan J."/>
            <person name="Salamov A.A."/>
            <person name="Simmons B.A."/>
            <person name="Magnuson J.K."/>
            <person name="Chen J."/>
            <person name="Drula E."/>
            <person name="Henrissat B."/>
            <person name="Wiebenga A."/>
            <person name="Lubbers R.J."/>
            <person name="Gomes A.C."/>
            <person name="Makela M.R."/>
            <person name="Stajich J."/>
            <person name="Grigoriev I.V."/>
            <person name="Mortensen U.H."/>
            <person name="De Vries R.P."/>
            <person name="Baker S.E."/>
            <person name="Andersen M.R."/>
        </authorList>
    </citation>
    <scope>NUCLEOTIDE SEQUENCE [LARGE SCALE GENOMIC DNA]</scope>
    <source>
        <strain evidence="1 2">CBS 588.65</strain>
    </source>
</reference>
<organism evidence="1 2">
    <name type="scientific">Aspergillus granulosus</name>
    <dbReference type="NCBI Taxonomy" id="176169"/>
    <lineage>
        <taxon>Eukaryota</taxon>
        <taxon>Fungi</taxon>
        <taxon>Dikarya</taxon>
        <taxon>Ascomycota</taxon>
        <taxon>Pezizomycotina</taxon>
        <taxon>Eurotiomycetes</taxon>
        <taxon>Eurotiomycetidae</taxon>
        <taxon>Eurotiales</taxon>
        <taxon>Aspergillaceae</taxon>
        <taxon>Aspergillus</taxon>
        <taxon>Aspergillus subgen. Nidulantes</taxon>
    </lineage>
</organism>